<dbReference type="Gene3D" id="2.60.120.560">
    <property type="entry name" value="Exo-inulinase, domain 1"/>
    <property type="match status" value="1"/>
</dbReference>
<keyword evidence="9" id="KW-0119">Carbohydrate metabolism</keyword>
<evidence type="ECO:0000256" key="2">
    <source>
        <dbReference type="ARBA" id="ARBA00009902"/>
    </source>
</evidence>
<keyword evidence="9" id="KW-0963">Cytoplasm</keyword>
<evidence type="ECO:0000259" key="11">
    <source>
        <dbReference type="Pfam" id="PF08244"/>
    </source>
</evidence>
<comment type="function">
    <text evidence="9">Enables the bacterium to metabolize sucrose as a sole carbon source.</text>
</comment>
<protein>
    <recommendedName>
        <fullName evidence="4 8">Sucrose-6-phosphate hydrolase</fullName>
        <ecNumber evidence="3 8">3.2.1.26</ecNumber>
    </recommendedName>
    <alternativeName>
        <fullName evidence="7 9">Invertase</fullName>
    </alternativeName>
</protein>
<evidence type="ECO:0000313" key="13">
    <source>
        <dbReference type="Proteomes" id="UP000076927"/>
    </source>
</evidence>
<evidence type="ECO:0000256" key="7">
    <source>
        <dbReference type="ARBA" id="ARBA00033367"/>
    </source>
</evidence>
<organism evidence="12 13">
    <name type="scientific">Paenibacillus swuensis</name>
    <dbReference type="NCBI Taxonomy" id="1178515"/>
    <lineage>
        <taxon>Bacteria</taxon>
        <taxon>Bacillati</taxon>
        <taxon>Bacillota</taxon>
        <taxon>Bacilli</taxon>
        <taxon>Bacillales</taxon>
        <taxon>Paenibacillaceae</taxon>
        <taxon>Paenibacillus</taxon>
    </lineage>
</organism>
<dbReference type="InterPro" id="IPR013189">
    <property type="entry name" value="Glyco_hydro_32_C"/>
</dbReference>
<dbReference type="AlphaFoldDB" id="A0A172TP52"/>
<dbReference type="InterPro" id="IPR023296">
    <property type="entry name" value="Glyco_hydro_beta-prop_sf"/>
</dbReference>
<dbReference type="InterPro" id="IPR013148">
    <property type="entry name" value="Glyco_hydro_32_N"/>
</dbReference>
<keyword evidence="6 8" id="KW-0326">Glycosidase</keyword>
<dbReference type="GO" id="GO:0004564">
    <property type="term" value="F:beta-fructofuranosidase activity"/>
    <property type="evidence" value="ECO:0007669"/>
    <property type="project" value="UniProtKB-EC"/>
</dbReference>
<feature type="domain" description="Glycosyl hydrolase family 32 N-terminal" evidence="10">
    <location>
        <begin position="14"/>
        <end position="303"/>
    </location>
</feature>
<comment type="catalytic activity">
    <reaction evidence="8">
        <text>Hydrolysis of terminal non-reducing beta-D-fructofuranoside residues in beta-D-fructofuranosides.</text>
        <dbReference type="EC" id="3.2.1.26"/>
    </reaction>
</comment>
<evidence type="ECO:0000256" key="9">
    <source>
        <dbReference type="RuleBase" id="RU365015"/>
    </source>
</evidence>
<evidence type="ECO:0000313" key="12">
    <source>
        <dbReference type="EMBL" id="ANE48818.1"/>
    </source>
</evidence>
<evidence type="ECO:0000256" key="5">
    <source>
        <dbReference type="ARBA" id="ARBA00022801"/>
    </source>
</evidence>
<dbReference type="Proteomes" id="UP000076927">
    <property type="component" value="Chromosome"/>
</dbReference>
<evidence type="ECO:0000256" key="3">
    <source>
        <dbReference type="ARBA" id="ARBA00012758"/>
    </source>
</evidence>
<evidence type="ECO:0000256" key="1">
    <source>
        <dbReference type="ARBA" id="ARBA00004914"/>
    </source>
</evidence>
<evidence type="ECO:0000256" key="8">
    <source>
        <dbReference type="RuleBase" id="RU362110"/>
    </source>
</evidence>
<proteinExistence type="inferred from homology"/>
<comment type="subcellular location">
    <subcellularLocation>
        <location evidence="9">Cytoplasm</location>
    </subcellularLocation>
</comment>
<dbReference type="STRING" id="1178515.SY83_09130"/>
<dbReference type="PANTHER" id="PTHR43101">
    <property type="entry name" value="BETA-FRUCTOSIDASE"/>
    <property type="match status" value="1"/>
</dbReference>
<gene>
    <name evidence="12" type="ORF">SY83_09130</name>
</gene>
<name>A0A172TP52_9BACL</name>
<dbReference type="InterPro" id="IPR018053">
    <property type="entry name" value="Glyco_hydro_32_AS"/>
</dbReference>
<keyword evidence="13" id="KW-1185">Reference proteome</keyword>
<dbReference type="InterPro" id="IPR001362">
    <property type="entry name" value="Glyco_hydro_32"/>
</dbReference>
<dbReference type="InterPro" id="IPR013320">
    <property type="entry name" value="ConA-like_dom_sf"/>
</dbReference>
<dbReference type="SUPFAM" id="SSF49899">
    <property type="entry name" value="Concanavalin A-like lectins/glucanases"/>
    <property type="match status" value="1"/>
</dbReference>
<dbReference type="UniPathway" id="UPA00238"/>
<feature type="domain" description="Glycosyl hydrolase family 32 C-terminal" evidence="11">
    <location>
        <begin position="330"/>
        <end position="461"/>
    </location>
</feature>
<dbReference type="PANTHER" id="PTHR43101:SF1">
    <property type="entry name" value="BETA-FRUCTOSIDASE"/>
    <property type="match status" value="1"/>
</dbReference>
<dbReference type="SMART" id="SM00640">
    <property type="entry name" value="Glyco_32"/>
    <property type="match status" value="1"/>
</dbReference>
<accession>A0A172TP52</accession>
<sequence length="472" mass="52863">MPSMEETRYRLHYHAMPPVNWMNDPNGFIYFAGQYHLFFQFHPYSPEWGPMHWGHLVSNDLMKWEFLSIALAPSEDYDIGGVYSGTAVEFNGTLYLFYTGITGDGRQVQCIASSTDGIRFEKHSGNPVIGTYPPEGSPDFRDPKVWGKQGAWNMLIGSSCNQEGNVLLYQSSNLFDWTYEGVFAQSDGSLGTMWECPDFFMLENEEVLMLSPMGMHNRANRNIFLYGNLNESHRQFEYYGWRDVDGGHDFYAAQTATDSTGRRIFIAWMDMWGAPMPSKQEGWAGAMTLPRMIVKGDEGRLLTPPVPEVELLRRAILTADPTRLPMVISGTTLLSEVAGNTLEIIVEFNLSQCDAEEIGVIVRRSADGSEQTLILYHVASSRIRVDRSCSGEPLGVDYEVDYHAADGKLKLRIFVDVSSLEVFLGDAETVLTNRIFPSPDSVGTALFATGGSVEVTSLEAWALRNHEPDGEE</sequence>
<dbReference type="EC" id="3.2.1.26" evidence="3 8"/>
<dbReference type="EMBL" id="CP011388">
    <property type="protein sequence ID" value="ANE48818.1"/>
    <property type="molecule type" value="Genomic_DNA"/>
</dbReference>
<dbReference type="KEGG" id="pswu:SY83_09130"/>
<comment type="pathway">
    <text evidence="1 9">Glycan biosynthesis; sucrose metabolism.</text>
</comment>
<dbReference type="InterPro" id="IPR006232">
    <property type="entry name" value="Suc6P_hydrolase"/>
</dbReference>
<comment type="similarity">
    <text evidence="2 8">Belongs to the glycosyl hydrolase 32 family.</text>
</comment>
<dbReference type="Pfam" id="PF00251">
    <property type="entry name" value="Glyco_hydro_32N"/>
    <property type="match status" value="1"/>
</dbReference>
<reference evidence="12 13" key="1">
    <citation type="submission" date="2015-01" db="EMBL/GenBank/DDBJ databases">
        <title>Paenibacillus swuensis/DY6/whole genome sequencing.</title>
        <authorList>
            <person name="Kim M.K."/>
            <person name="Srinivasan S."/>
            <person name="Lee J.-J."/>
        </authorList>
    </citation>
    <scope>NUCLEOTIDE SEQUENCE [LARGE SCALE GENOMIC DNA]</scope>
    <source>
        <strain evidence="12 13">DY6</strain>
    </source>
</reference>
<dbReference type="PROSITE" id="PS00609">
    <property type="entry name" value="GLYCOSYL_HYDROL_F32"/>
    <property type="match status" value="1"/>
</dbReference>
<evidence type="ECO:0000256" key="6">
    <source>
        <dbReference type="ARBA" id="ARBA00023295"/>
    </source>
</evidence>
<dbReference type="CDD" id="cd08996">
    <property type="entry name" value="GH32_FFase"/>
    <property type="match status" value="1"/>
</dbReference>
<dbReference type="InterPro" id="IPR051214">
    <property type="entry name" value="GH32_Enzymes"/>
</dbReference>
<keyword evidence="5 8" id="KW-0378">Hydrolase</keyword>
<dbReference type="GO" id="GO:0005985">
    <property type="term" value="P:sucrose metabolic process"/>
    <property type="evidence" value="ECO:0007669"/>
    <property type="project" value="UniProtKB-UniPathway"/>
</dbReference>
<dbReference type="Pfam" id="PF08244">
    <property type="entry name" value="Glyco_hydro_32C"/>
    <property type="match status" value="1"/>
</dbReference>
<dbReference type="NCBIfam" id="TIGR01322">
    <property type="entry name" value="scrB_fam"/>
    <property type="match status" value="1"/>
</dbReference>
<dbReference type="GO" id="GO:0005737">
    <property type="term" value="C:cytoplasm"/>
    <property type="evidence" value="ECO:0007669"/>
    <property type="project" value="UniProtKB-SubCell"/>
</dbReference>
<evidence type="ECO:0000259" key="10">
    <source>
        <dbReference type="Pfam" id="PF00251"/>
    </source>
</evidence>
<dbReference type="PATRIC" id="fig|1178515.4.peg.1822"/>
<dbReference type="SUPFAM" id="SSF75005">
    <property type="entry name" value="Arabinanase/levansucrase/invertase"/>
    <property type="match status" value="1"/>
</dbReference>
<dbReference type="Gene3D" id="2.115.10.20">
    <property type="entry name" value="Glycosyl hydrolase domain, family 43"/>
    <property type="match status" value="1"/>
</dbReference>
<evidence type="ECO:0000256" key="4">
    <source>
        <dbReference type="ARBA" id="ARBA00019623"/>
    </source>
</evidence>